<evidence type="ECO:0000313" key="2">
    <source>
        <dbReference type="Proteomes" id="UP000186594"/>
    </source>
</evidence>
<dbReference type="EMBL" id="LXFE01000980">
    <property type="protein sequence ID" value="OLL24103.1"/>
    <property type="molecule type" value="Genomic_DNA"/>
</dbReference>
<accession>A0A1U7LND7</accession>
<reference evidence="1 2" key="1">
    <citation type="submission" date="2016-04" db="EMBL/GenBank/DDBJ databases">
        <title>Evolutionary innovation and constraint leading to complex multicellularity in the Ascomycota.</title>
        <authorList>
            <person name="Cisse O."/>
            <person name="Nguyen A."/>
            <person name="Hewitt D.A."/>
            <person name="Jedd G."/>
            <person name="Stajich J.E."/>
        </authorList>
    </citation>
    <scope>NUCLEOTIDE SEQUENCE [LARGE SCALE GENOMIC DNA]</scope>
    <source>
        <strain evidence="1 2">DAH-3</strain>
    </source>
</reference>
<dbReference type="OrthoDB" id="4023585at2759"/>
<sequence>MSIIFRYCRVILLQSSLPLRTLTTSKSHHKSIVDSVKDSIKDAAKTVDKRISKGAVKGFEELEIATEKAHELGRVLVKDGLKANHESKGKAQTHVQNASEKVKGAMHQAKGKVEAHSNTASDSMKGTVHDTMEKIGNAAEKVKHAAKNVDQDVRGKAKKAN</sequence>
<dbReference type="AlphaFoldDB" id="A0A1U7LND7"/>
<protein>
    <submittedName>
        <fullName evidence="1">Uncharacterized protein</fullName>
    </submittedName>
</protein>
<organism evidence="1 2">
    <name type="scientific">Neolecta irregularis (strain DAH-3)</name>
    <dbReference type="NCBI Taxonomy" id="1198029"/>
    <lineage>
        <taxon>Eukaryota</taxon>
        <taxon>Fungi</taxon>
        <taxon>Dikarya</taxon>
        <taxon>Ascomycota</taxon>
        <taxon>Taphrinomycotina</taxon>
        <taxon>Neolectales</taxon>
        <taxon>Neolectaceae</taxon>
        <taxon>Neolecta</taxon>
    </lineage>
</organism>
<keyword evidence="2" id="KW-1185">Reference proteome</keyword>
<proteinExistence type="predicted"/>
<name>A0A1U7LND7_NEOID</name>
<dbReference type="Proteomes" id="UP000186594">
    <property type="component" value="Unassembled WGS sequence"/>
</dbReference>
<evidence type="ECO:0000313" key="1">
    <source>
        <dbReference type="EMBL" id="OLL24103.1"/>
    </source>
</evidence>
<comment type="caution">
    <text evidence="1">The sequence shown here is derived from an EMBL/GenBank/DDBJ whole genome shotgun (WGS) entry which is preliminary data.</text>
</comment>
<gene>
    <name evidence="1" type="ORF">NEOLI_004246</name>
</gene>